<feature type="transmembrane region" description="Helical" evidence="3">
    <location>
        <begin position="1633"/>
        <end position="1652"/>
    </location>
</feature>
<gene>
    <name evidence="5" type="ORF">PPENT_87.1.T1060053</name>
</gene>
<dbReference type="InterPro" id="IPR006212">
    <property type="entry name" value="Furin_repeat"/>
</dbReference>
<dbReference type="Proteomes" id="UP000689195">
    <property type="component" value="Unassembled WGS sequence"/>
</dbReference>
<dbReference type="PANTHER" id="PTHR15332">
    <property type="entry name" value="PROPROTEIN CONVERTASE SUBTILISIN_KEXIN TYPE 5-LIKE"/>
    <property type="match status" value="1"/>
</dbReference>
<keyword evidence="3" id="KW-0472">Membrane</keyword>
<accession>A0A8S1WWD8</accession>
<sequence>MFLLFFSLYLVIKSTTIIELSEGKPWIPENWISDDQTIFETQHICDDLNGPYLGLIDKNIHKQLSDLGAHSEIQISFDILFSGRWEGSSYFKIYIDSTNIFSESGLSSSTFQTSSTYCKLNTIDAIPTNQKLITVYQTMSHSKRNPFIEIKGSFNCDIMAIGVCQLVSIKNLVIYPTQCHFSCKTCDGPNIDQCLSCPYGSLDSGRCYCQSGLYQYANKCVLSCPKYYIANLDNQCLIQCSLNCQICGNNSCNECEEGYLLHQGKCVKQCPSNSQFNGINKCIDYNEMKQYGSEYLGSYFYSLESNYQEQVNRFEFSQSSTYSLMTQQKYSIYQDKLLLGGYGVWSEGYFSLSYYSVNPHNHLRIYLDVWFIDRWNDDKFQIIVDGTVVYEKNVKNTGTNQFYRTFPDTVEHIALDVIHISNDINIRFVSNLMRSPLEGSIGITNLHILIDYCDFHCIWCINTQCSLCEPGYQLVNNKCAKCDNTYNRKSDCNCLEGYYEDNKAECLKCKAECQNCINVDTCIECKTGSHLISLPLCQSCENGYYYDDAMCLNCQYNCKTCSTFNVCIQCVDGFVNPPQCQCQDGIFNIQQGYFETETHQCYKCSQQCKTCTSYGDYCTSCSGNRISLPDCSCPKNSLEIENSIWCTTCTIASLNISLNYDLTILIINFIWNIKDLYLNCNHIFKSQTIELFGENPLCFKDNNKIQVKLGPKANLKQGDLIEFYPNIIQFEKCSTVIQTYYNNELRILGQADQVKEKLQFVQSKIYLSKCQKQNLLISFLNQNNFQLQQWNLIQYKKQDPQLDNFMQFLNQQIQSNPFTQYFEFKGNILDDENEIIIELQYVSILNEIYKSQLIVIQEFGKITTEIAYQQTPYQISQEIQISIYSQYCPHQIFQNYDRVNYLIQIDGQLYQQENQIGLYYIFTLKSQSLKIGIYNLNIKTLFQDKVINEQIINLQIIDNIQRLVLKSTSTTFNYRQSINLEAYITNSLLRNEQFIWECFDVLENELCIRNNQTLKLGYDGTITIPAYTFNPFQTIIISVSYKNMKEQIQLQIVETDVPKVDFETTPDIYSGFINFYDQINIKLRFVDLNVNPDTLQYIGLLYTSERIIAQFTFDYLELKLQIWDYLKLEELSEKLTLKITIHNPNYFQPSTIIMNIYINLPPKSCIVNIEPTSGQSLITDFTISTKNCFDVNQSLQYRILLYQNQSDLHYDYAIGQLYKGVVLNPYQYDPVYKTKLVGKGKTYLVVQVKDTLNGISNYTLVVNVTSTETEQVQSMMSSQSDLKSSILFMLNSENNNQSSPQQLTDKKLQNTLQQSECDCEYDVNQQLFLKKLLVQQSQSLSYDQINQELDKSKVRLNEIEQQLKQQITLIDNSYDRSKQLLQNVFLHEEVLGYTQYIAELFNKNQISNQFRRQLYENQNSIKINNQQIIDSLNVITQIQLSQQMINSKKLSIQTNQFNISTQRVTSKLLQQALGNVLTSQQQLVDDDDETDYQQQQNSIRFEYKLIKYVSNPYLYDSDFMEINKNHTNTILYHPTVSFEENQTQLIDSMSTLYYEFPKPDKQKFYECVMKIEDSWSLDACTTTEKDFKTICECQKISIITLIDAMHQLADQLASFFSIDTINKINQCHYEEMLFLYIIILFTLIFILFLYIGHRLDQKQINSGSFFSAKVMPQSWDEFPDKERAGSIDELAQLDLQQQGKRKLKQNNNHTKNNSIKIQNNKTLSEDNQNRQIDSACSSKRSMALDSNGRSGKAIEETEGNQLSGTPILDEQKEQNSPKREDSIFNSIQNQQVKFHQGFFLYFKINHVLMSLYYLYNEQQSRVYRTIIVYMSIIGEICILTFFGEIISLNTILALSILQSLFGLIFCKIFSFLIHNTMKFLKIIGLTLILLVVSFFYFILLGSLARYNSIKESQYWALAYLTSFVLNYIIYSLLVQFTMFTFLNKFHSYERIKKIMKYLLEDKVYQELYGKQ</sequence>
<feature type="compositionally biased region" description="Polar residues" evidence="2">
    <location>
        <begin position="1705"/>
        <end position="1722"/>
    </location>
</feature>
<feature type="transmembrane region" description="Helical" evidence="3">
    <location>
        <begin position="1852"/>
        <end position="1873"/>
    </location>
</feature>
<evidence type="ECO:0000313" key="5">
    <source>
        <dbReference type="EMBL" id="CAD8194158.1"/>
    </source>
</evidence>
<feature type="region of interest" description="Disordered" evidence="2">
    <location>
        <begin position="1698"/>
        <end position="1780"/>
    </location>
</feature>
<dbReference type="PANTHER" id="PTHR15332:SF175">
    <property type="entry name" value="PROPROTEIN CONVERTASE SUBTILISIN_KEXIN TYPE 5-LIKE"/>
    <property type="match status" value="1"/>
</dbReference>
<evidence type="ECO:0000256" key="1">
    <source>
        <dbReference type="SAM" id="Coils"/>
    </source>
</evidence>
<feature type="signal peptide" evidence="4">
    <location>
        <begin position="1"/>
        <end position="23"/>
    </location>
</feature>
<keyword evidence="4" id="KW-0732">Signal</keyword>
<evidence type="ECO:0000256" key="2">
    <source>
        <dbReference type="SAM" id="MobiDB-lite"/>
    </source>
</evidence>
<reference evidence="5" key="1">
    <citation type="submission" date="2021-01" db="EMBL/GenBank/DDBJ databases">
        <authorList>
            <consortium name="Genoscope - CEA"/>
            <person name="William W."/>
        </authorList>
    </citation>
    <scope>NUCLEOTIDE SEQUENCE</scope>
</reference>
<comment type="caution">
    <text evidence="5">The sequence shown here is derived from an EMBL/GenBank/DDBJ whole genome shotgun (WGS) entry which is preliminary data.</text>
</comment>
<evidence type="ECO:0000256" key="4">
    <source>
        <dbReference type="SAM" id="SignalP"/>
    </source>
</evidence>
<proteinExistence type="predicted"/>
<evidence type="ECO:0000313" key="6">
    <source>
        <dbReference type="Proteomes" id="UP000689195"/>
    </source>
</evidence>
<feature type="transmembrane region" description="Helical" evidence="3">
    <location>
        <begin position="1826"/>
        <end position="1846"/>
    </location>
</feature>
<evidence type="ECO:0000256" key="3">
    <source>
        <dbReference type="SAM" id="Phobius"/>
    </source>
</evidence>
<keyword evidence="6" id="KW-1185">Reference proteome</keyword>
<dbReference type="CDD" id="cd00064">
    <property type="entry name" value="FU"/>
    <property type="match status" value="2"/>
</dbReference>
<protein>
    <submittedName>
        <fullName evidence="5">Uncharacterized protein</fullName>
    </submittedName>
</protein>
<feature type="transmembrane region" description="Helical" evidence="3">
    <location>
        <begin position="1916"/>
        <end position="1942"/>
    </location>
</feature>
<name>A0A8S1WWD8_9CILI</name>
<keyword evidence="3" id="KW-0812">Transmembrane</keyword>
<dbReference type="EMBL" id="CAJJDO010000106">
    <property type="protein sequence ID" value="CAD8194158.1"/>
    <property type="molecule type" value="Genomic_DNA"/>
</dbReference>
<feature type="transmembrane region" description="Helical" evidence="3">
    <location>
        <begin position="1885"/>
        <end position="1904"/>
    </location>
</feature>
<keyword evidence="3" id="KW-1133">Transmembrane helix</keyword>
<feature type="chain" id="PRO_5035917023" evidence="4">
    <location>
        <begin position="24"/>
        <end position="1971"/>
    </location>
</feature>
<feature type="compositionally biased region" description="Polar residues" evidence="2">
    <location>
        <begin position="1729"/>
        <end position="1740"/>
    </location>
</feature>
<dbReference type="SMART" id="SM00261">
    <property type="entry name" value="FU"/>
    <property type="match status" value="5"/>
</dbReference>
<feature type="compositionally biased region" description="Basic and acidic residues" evidence="2">
    <location>
        <begin position="1769"/>
        <end position="1780"/>
    </location>
</feature>
<dbReference type="OrthoDB" id="300641at2759"/>
<organism evidence="5 6">
    <name type="scientific">Paramecium pentaurelia</name>
    <dbReference type="NCBI Taxonomy" id="43138"/>
    <lineage>
        <taxon>Eukaryota</taxon>
        <taxon>Sar</taxon>
        <taxon>Alveolata</taxon>
        <taxon>Ciliophora</taxon>
        <taxon>Intramacronucleata</taxon>
        <taxon>Oligohymenophorea</taxon>
        <taxon>Peniculida</taxon>
        <taxon>Parameciidae</taxon>
        <taxon>Paramecium</taxon>
    </lineage>
</organism>
<feature type="coiled-coil region" evidence="1">
    <location>
        <begin position="1342"/>
        <end position="1369"/>
    </location>
</feature>
<keyword evidence="1" id="KW-0175">Coiled coil</keyword>